<dbReference type="PANTHER" id="PTHR30352:SF5">
    <property type="entry name" value="PYRUVATE FORMATE-LYASE 1-ACTIVATING ENZYME"/>
    <property type="match status" value="1"/>
</dbReference>
<sequence length="417" mass="44873">MYRLVFAGEDGRLYDHHSLGATGRTGDRFVEIAEEDLIKLPQGASLVLVPAGVPLGVTRSGRFTLLEQNPWKSGRAWAVGALLPQGYTRTLLPSFQRGKQEKPLPLMGYTAVACRNGELYAAALPTDDPGPWDPSAYDSGDLPFRVKQKQKDYPANRIIRQLAHCALNYHCFTAQNIFYGRWEGGIPVSPRCNANCLGCISLQPAECCPSPQSRINFNPTPREVAEVAIPHLEPGNGAIVSFGQGCEGEPALASSVISEAIGMIRAETSSGTINMNTNGGHAAGIAEICRAGLDAIRISLISARPETYNAYYRPAGFGLAEVRNSIAKAVSGGVQASLNLLVFPGLTDREEEAAALIELIRDTGVNMVQLRNLNIDPNLLWRHVPLYSGSTMGVPELVDALRELPGLTVGSYSHPLA</sequence>
<dbReference type="SFLD" id="SFLDS00029">
    <property type="entry name" value="Radical_SAM"/>
    <property type="match status" value="1"/>
</dbReference>
<dbReference type="SUPFAM" id="SSF102114">
    <property type="entry name" value="Radical SAM enzymes"/>
    <property type="match status" value="1"/>
</dbReference>
<dbReference type="SFLD" id="SFLDG01109">
    <property type="entry name" value="Uncharacterised_Radical_SAM_Su"/>
    <property type="match status" value="1"/>
</dbReference>
<dbReference type="GO" id="GO:0003824">
    <property type="term" value="F:catalytic activity"/>
    <property type="evidence" value="ECO:0007669"/>
    <property type="project" value="InterPro"/>
</dbReference>
<evidence type="ECO:0000256" key="5">
    <source>
        <dbReference type="ARBA" id="ARBA00023004"/>
    </source>
</evidence>
<evidence type="ECO:0000259" key="7">
    <source>
        <dbReference type="PROSITE" id="PS51918"/>
    </source>
</evidence>
<dbReference type="Pfam" id="PF04055">
    <property type="entry name" value="Radical_SAM"/>
    <property type="match status" value="1"/>
</dbReference>
<dbReference type="InterPro" id="IPR034457">
    <property type="entry name" value="Organic_radical-activating"/>
</dbReference>
<comment type="cofactor">
    <cofactor evidence="1">
        <name>[4Fe-4S] cluster</name>
        <dbReference type="ChEBI" id="CHEBI:49883"/>
    </cofactor>
</comment>
<feature type="domain" description="Radical SAM core" evidence="7">
    <location>
        <begin position="178"/>
        <end position="407"/>
    </location>
</feature>
<organism evidence="8 9">
    <name type="scientific">Pelotomaculum schinkii</name>
    <dbReference type="NCBI Taxonomy" id="78350"/>
    <lineage>
        <taxon>Bacteria</taxon>
        <taxon>Bacillati</taxon>
        <taxon>Bacillota</taxon>
        <taxon>Clostridia</taxon>
        <taxon>Eubacteriales</taxon>
        <taxon>Desulfotomaculaceae</taxon>
        <taxon>Pelotomaculum</taxon>
    </lineage>
</organism>
<protein>
    <submittedName>
        <fullName evidence="8">Molybdenum cofactor biosynthesis protein A</fullName>
    </submittedName>
</protein>
<keyword evidence="9" id="KW-1185">Reference proteome</keyword>
<dbReference type="PROSITE" id="PS51918">
    <property type="entry name" value="RADICAL_SAM"/>
    <property type="match status" value="1"/>
</dbReference>
<keyword evidence="2" id="KW-0004">4Fe-4S</keyword>
<evidence type="ECO:0000256" key="3">
    <source>
        <dbReference type="ARBA" id="ARBA00022691"/>
    </source>
</evidence>
<evidence type="ECO:0000256" key="6">
    <source>
        <dbReference type="ARBA" id="ARBA00023014"/>
    </source>
</evidence>
<comment type="caution">
    <text evidence="8">The sequence shown here is derived from an EMBL/GenBank/DDBJ whole genome shotgun (WGS) entry which is preliminary data.</text>
</comment>
<dbReference type="Gene3D" id="3.20.20.70">
    <property type="entry name" value="Aldolase class I"/>
    <property type="match status" value="1"/>
</dbReference>
<dbReference type="CDD" id="cd01335">
    <property type="entry name" value="Radical_SAM"/>
    <property type="match status" value="1"/>
</dbReference>
<keyword evidence="4" id="KW-0479">Metal-binding</keyword>
<dbReference type="InterPro" id="IPR013785">
    <property type="entry name" value="Aldolase_TIM"/>
</dbReference>
<proteinExistence type="predicted"/>
<keyword evidence="3" id="KW-0949">S-adenosyl-L-methionine</keyword>
<dbReference type="InterPro" id="IPR058240">
    <property type="entry name" value="rSAM_sf"/>
</dbReference>
<evidence type="ECO:0000256" key="1">
    <source>
        <dbReference type="ARBA" id="ARBA00001966"/>
    </source>
</evidence>
<evidence type="ECO:0000313" key="9">
    <source>
        <dbReference type="Proteomes" id="UP000298324"/>
    </source>
</evidence>
<dbReference type="AlphaFoldDB" id="A0A4Y7R663"/>
<dbReference type="PANTHER" id="PTHR30352">
    <property type="entry name" value="PYRUVATE FORMATE-LYASE-ACTIVATING ENZYME"/>
    <property type="match status" value="1"/>
</dbReference>
<gene>
    <name evidence="8" type="ORF">Psch_03937</name>
</gene>
<evidence type="ECO:0000256" key="2">
    <source>
        <dbReference type="ARBA" id="ARBA00022485"/>
    </source>
</evidence>
<dbReference type="GO" id="GO:0051539">
    <property type="term" value="F:4 iron, 4 sulfur cluster binding"/>
    <property type="evidence" value="ECO:0007669"/>
    <property type="project" value="UniProtKB-KW"/>
</dbReference>
<evidence type="ECO:0000256" key="4">
    <source>
        <dbReference type="ARBA" id="ARBA00022723"/>
    </source>
</evidence>
<dbReference type="EMBL" id="QFGA01000004">
    <property type="protein sequence ID" value="TEB04212.1"/>
    <property type="molecule type" value="Genomic_DNA"/>
</dbReference>
<evidence type="ECO:0000313" key="8">
    <source>
        <dbReference type="EMBL" id="TEB04212.1"/>
    </source>
</evidence>
<accession>A0A4Y7R663</accession>
<name>A0A4Y7R663_9FIRM</name>
<dbReference type="RefSeq" id="WP_190259402.1">
    <property type="nucleotide sequence ID" value="NZ_QFGA01000004.1"/>
</dbReference>
<dbReference type="InterPro" id="IPR007197">
    <property type="entry name" value="rSAM"/>
</dbReference>
<keyword evidence="5" id="KW-0408">Iron</keyword>
<keyword evidence="6" id="KW-0411">Iron-sulfur</keyword>
<dbReference type="GO" id="GO:0046872">
    <property type="term" value="F:metal ion binding"/>
    <property type="evidence" value="ECO:0007669"/>
    <property type="project" value="UniProtKB-KW"/>
</dbReference>
<dbReference type="Proteomes" id="UP000298324">
    <property type="component" value="Unassembled WGS sequence"/>
</dbReference>
<reference evidence="8 9" key="1">
    <citation type="journal article" date="2018" name="Environ. Microbiol.">
        <title>Novel energy conservation strategies and behaviour of Pelotomaculum schinkii driving syntrophic propionate catabolism.</title>
        <authorList>
            <person name="Hidalgo-Ahumada C.A.P."/>
            <person name="Nobu M.K."/>
            <person name="Narihiro T."/>
            <person name="Tamaki H."/>
            <person name="Liu W.T."/>
            <person name="Kamagata Y."/>
            <person name="Stams A.J.M."/>
            <person name="Imachi H."/>
            <person name="Sousa D.Z."/>
        </authorList>
    </citation>
    <scope>NUCLEOTIDE SEQUENCE [LARGE SCALE GENOMIC DNA]</scope>
    <source>
        <strain evidence="8 9">HH</strain>
    </source>
</reference>